<sequence>MKNLFVYGTLRHVPLLEIVLGRPAAEIRYDNAILPDHSVFNAQEGAFPLIKSAPGGDARGLLLINLSDDDVARLDFYEGGYGYALRTKWLRDGRTAEIYFPPEEGVTAGAPWVLGRWADHWAELTCIAAKEVMSYFGTRTPETIVQMYPMIRARAASQIAARDVRHGGGTLNGVVDVMERTRIYSDFFALDALTLSHEKFRGGMSDTLKRAVFIGADAAIVLPYDPIRDCVLLVEQLRVGPIGRGDAVAWQYEPIAGRVDAGEQPMDCARREAQEEAGLVLDVLEPIAEGYPSPGTSSEFYYVYVGVTDLPEYMTGVSGLDTENEDIRTHILTFDALMTLVQDQAAANIPLSLCAYWLAHNRDRLRANL</sequence>
<dbReference type="PROSITE" id="PS00893">
    <property type="entry name" value="NUDIX_BOX"/>
    <property type="match status" value="1"/>
</dbReference>
<evidence type="ECO:0000256" key="2">
    <source>
        <dbReference type="ARBA" id="ARBA00022801"/>
    </source>
</evidence>
<keyword evidence="2 6" id="KW-0378">Hydrolase</keyword>
<dbReference type="CDD" id="cd24155">
    <property type="entry name" value="NUDIX_ADPRase"/>
    <property type="match status" value="1"/>
</dbReference>
<dbReference type="PROSITE" id="PS51462">
    <property type="entry name" value="NUDIX"/>
    <property type="match status" value="1"/>
</dbReference>
<evidence type="ECO:0000256" key="1">
    <source>
        <dbReference type="ARBA" id="ARBA00001946"/>
    </source>
</evidence>
<dbReference type="GO" id="GO:0046872">
    <property type="term" value="F:metal ion binding"/>
    <property type="evidence" value="ECO:0007669"/>
    <property type="project" value="UniProtKB-KW"/>
</dbReference>
<dbReference type="Gene3D" id="3.90.79.10">
    <property type="entry name" value="Nucleoside Triphosphate Pyrophosphohydrolase"/>
    <property type="match status" value="1"/>
</dbReference>
<dbReference type="Pfam" id="PF00293">
    <property type="entry name" value="NUDIX"/>
    <property type="match status" value="1"/>
</dbReference>
<evidence type="ECO:0000313" key="6">
    <source>
        <dbReference type="EMBL" id="SPH21147.1"/>
    </source>
</evidence>
<dbReference type="Pfam" id="PF06094">
    <property type="entry name" value="GGACT"/>
    <property type="match status" value="1"/>
</dbReference>
<dbReference type="InterPro" id="IPR020084">
    <property type="entry name" value="NUDIX_hydrolase_CS"/>
</dbReference>
<dbReference type="CDD" id="cd06661">
    <property type="entry name" value="GGCT_like"/>
    <property type="match status" value="1"/>
</dbReference>
<proteinExistence type="predicted"/>
<dbReference type="AlphaFoldDB" id="A0A2R8BDK0"/>
<dbReference type="InterPro" id="IPR013024">
    <property type="entry name" value="GGCT-like"/>
</dbReference>
<keyword evidence="7" id="KW-1185">Reference proteome</keyword>
<keyword evidence="3" id="KW-0479">Metal-binding</keyword>
<feature type="binding site" evidence="3">
    <location>
        <position position="276"/>
    </location>
    <ligand>
        <name>Mg(2+)</name>
        <dbReference type="ChEBI" id="CHEBI:18420"/>
        <label>1</label>
    </ligand>
</feature>
<dbReference type="RefSeq" id="WP_108828263.1">
    <property type="nucleotide sequence ID" value="NZ_OMOR01000001.1"/>
</dbReference>
<feature type="binding site" evidence="3">
    <location>
        <position position="325"/>
    </location>
    <ligand>
        <name>Mg(2+)</name>
        <dbReference type="ChEBI" id="CHEBI:18420"/>
        <label>1</label>
    </ligand>
</feature>
<dbReference type="Gene3D" id="3.10.490.10">
    <property type="entry name" value="Gamma-glutamyl cyclotransferase-like"/>
    <property type="match status" value="1"/>
</dbReference>
<evidence type="ECO:0000313" key="7">
    <source>
        <dbReference type="Proteomes" id="UP000244880"/>
    </source>
</evidence>
<dbReference type="SUPFAM" id="SSF110857">
    <property type="entry name" value="Gamma-glutamyl cyclotransferase-like"/>
    <property type="match status" value="1"/>
</dbReference>
<dbReference type="GO" id="GO:0047631">
    <property type="term" value="F:ADP-ribose diphosphatase activity"/>
    <property type="evidence" value="ECO:0007669"/>
    <property type="project" value="UniProtKB-EC"/>
</dbReference>
<gene>
    <name evidence="6" type="primary">nudF</name>
    <name evidence="6" type="ORF">ASD8599_01895</name>
</gene>
<feature type="short sequence motif" description="Nudix box" evidence="4">
    <location>
        <begin position="257"/>
        <end position="279"/>
    </location>
</feature>
<evidence type="ECO:0000259" key="5">
    <source>
        <dbReference type="PROSITE" id="PS51462"/>
    </source>
</evidence>
<dbReference type="SUPFAM" id="SSF55811">
    <property type="entry name" value="Nudix"/>
    <property type="match status" value="1"/>
</dbReference>
<dbReference type="NCBIfam" id="TIGR00052">
    <property type="entry name" value="nudix-type nucleoside diphosphatase, YffH/AdpP family"/>
    <property type="match status" value="1"/>
</dbReference>
<protein>
    <submittedName>
        <fullName evidence="6">ADP-ribose pyrophosphatase</fullName>
        <ecNumber evidence="6">3.6.1.13</ecNumber>
    </submittedName>
</protein>
<feature type="binding site" evidence="3">
    <location>
        <position position="272"/>
    </location>
    <ligand>
        <name>Mg(2+)</name>
        <dbReference type="ChEBI" id="CHEBI:18420"/>
        <label>1</label>
    </ligand>
</feature>
<comment type="cofactor">
    <cofactor evidence="1 3">
        <name>Mg(2+)</name>
        <dbReference type="ChEBI" id="CHEBI:18420"/>
    </cofactor>
</comment>
<keyword evidence="3" id="KW-0460">Magnesium</keyword>
<name>A0A2R8BDK0_9RHOB</name>
<dbReference type="EMBL" id="OMOR01000001">
    <property type="protein sequence ID" value="SPH21147.1"/>
    <property type="molecule type" value="Genomic_DNA"/>
</dbReference>
<feature type="binding site" evidence="3">
    <location>
        <position position="256"/>
    </location>
    <ligand>
        <name>Mg(2+)</name>
        <dbReference type="ChEBI" id="CHEBI:18420"/>
        <label>1</label>
    </ligand>
</feature>
<reference evidence="6 7" key="1">
    <citation type="submission" date="2018-03" db="EMBL/GenBank/DDBJ databases">
        <authorList>
            <person name="Keele B.F."/>
        </authorList>
    </citation>
    <scope>NUCLEOTIDE SEQUENCE [LARGE SCALE GENOMIC DNA]</scope>
    <source>
        <strain evidence="6 7">CECT 8599</strain>
    </source>
</reference>
<dbReference type="InterPro" id="IPR015797">
    <property type="entry name" value="NUDIX_hydrolase-like_dom_sf"/>
</dbReference>
<evidence type="ECO:0000256" key="4">
    <source>
        <dbReference type="PIRSR" id="PIRSR604385-3"/>
    </source>
</evidence>
<dbReference type="InterPro" id="IPR036568">
    <property type="entry name" value="GGCT-like_sf"/>
</dbReference>
<evidence type="ECO:0000256" key="3">
    <source>
        <dbReference type="PIRSR" id="PIRSR604385-2"/>
    </source>
</evidence>
<dbReference type="InterPro" id="IPR000086">
    <property type="entry name" value="NUDIX_hydrolase_dom"/>
</dbReference>
<feature type="domain" description="Nudix hydrolase" evidence="5">
    <location>
        <begin position="214"/>
        <end position="354"/>
    </location>
</feature>
<dbReference type="EC" id="3.6.1.13" evidence="6"/>
<dbReference type="OrthoDB" id="5292471at2"/>
<dbReference type="InterPro" id="IPR009288">
    <property type="entry name" value="AIG2-like_dom"/>
</dbReference>
<dbReference type="InterPro" id="IPR004385">
    <property type="entry name" value="NDP_pyrophosphatase"/>
</dbReference>
<dbReference type="Proteomes" id="UP000244880">
    <property type="component" value="Unassembled WGS sequence"/>
</dbReference>
<organism evidence="6 7">
    <name type="scientific">Ascidiaceihabitans donghaensis</name>
    <dbReference type="NCBI Taxonomy" id="1510460"/>
    <lineage>
        <taxon>Bacteria</taxon>
        <taxon>Pseudomonadati</taxon>
        <taxon>Pseudomonadota</taxon>
        <taxon>Alphaproteobacteria</taxon>
        <taxon>Rhodobacterales</taxon>
        <taxon>Paracoccaceae</taxon>
        <taxon>Ascidiaceihabitans</taxon>
    </lineage>
</organism>
<accession>A0A2R8BDK0</accession>